<protein>
    <submittedName>
        <fullName evidence="1">Uncharacterized protein</fullName>
    </submittedName>
</protein>
<organism evidence="1 2">
    <name type="scientific">Anolis carolinensis</name>
    <name type="common">Green anole</name>
    <name type="synonym">American chameleon</name>
    <dbReference type="NCBI Taxonomy" id="28377"/>
    <lineage>
        <taxon>Eukaryota</taxon>
        <taxon>Metazoa</taxon>
        <taxon>Chordata</taxon>
        <taxon>Craniata</taxon>
        <taxon>Vertebrata</taxon>
        <taxon>Euteleostomi</taxon>
        <taxon>Lepidosauria</taxon>
        <taxon>Squamata</taxon>
        <taxon>Bifurcata</taxon>
        <taxon>Unidentata</taxon>
        <taxon>Episquamata</taxon>
        <taxon>Toxicofera</taxon>
        <taxon>Iguania</taxon>
        <taxon>Dactyloidae</taxon>
        <taxon>Anolis</taxon>
    </lineage>
</organism>
<dbReference type="InParanoid" id="A0A803TTE2"/>
<sequence>AVSLKDIIASICLHFKSQRDSVLGKCRYVYYGKHSEGNRFIRDDQL</sequence>
<evidence type="ECO:0000313" key="1">
    <source>
        <dbReference type="Ensembl" id="ENSACAP00000038482.1"/>
    </source>
</evidence>
<dbReference type="AlphaFoldDB" id="A0A803TTE2"/>
<keyword evidence="2" id="KW-1185">Reference proteome</keyword>
<reference evidence="1" key="2">
    <citation type="submission" date="2025-08" db="UniProtKB">
        <authorList>
            <consortium name="Ensembl"/>
        </authorList>
    </citation>
    <scope>IDENTIFICATION</scope>
</reference>
<name>A0A803TTE2_ANOCA</name>
<dbReference type="Proteomes" id="UP000001646">
    <property type="component" value="Unplaced"/>
</dbReference>
<dbReference type="GeneTree" id="ENSGT00950000184268"/>
<reference evidence="1" key="3">
    <citation type="submission" date="2025-09" db="UniProtKB">
        <authorList>
            <consortium name="Ensembl"/>
        </authorList>
    </citation>
    <scope>IDENTIFICATION</scope>
</reference>
<reference evidence="1" key="1">
    <citation type="submission" date="2009-12" db="EMBL/GenBank/DDBJ databases">
        <title>The Genome Sequence of Anolis carolinensis (Green Anole Lizard).</title>
        <authorList>
            <consortium name="The Genome Sequencing Platform"/>
            <person name="Di Palma F."/>
            <person name="Alfoldi J."/>
            <person name="Heiman D."/>
            <person name="Young S."/>
            <person name="Grabherr M."/>
            <person name="Johnson J."/>
            <person name="Lander E.S."/>
            <person name="Lindblad-Toh K."/>
        </authorList>
    </citation>
    <scope>NUCLEOTIDE SEQUENCE [LARGE SCALE GENOMIC DNA]</scope>
    <source>
        <strain evidence="1">JBL SC #1</strain>
    </source>
</reference>
<dbReference type="Ensembl" id="ENSACAT00000037983.1">
    <property type="protein sequence ID" value="ENSACAP00000038482.1"/>
    <property type="gene ID" value="ENSACAG00000040298.1"/>
</dbReference>
<proteinExistence type="predicted"/>
<accession>A0A803TTE2</accession>
<evidence type="ECO:0000313" key="2">
    <source>
        <dbReference type="Proteomes" id="UP000001646"/>
    </source>
</evidence>